<keyword evidence="8 10" id="KW-0234">DNA repair</keyword>
<dbReference type="Gene3D" id="3.30.470.30">
    <property type="entry name" value="DNA ligase/mRNA capping enzyme"/>
    <property type="match status" value="1"/>
</dbReference>
<dbReference type="Pfam" id="PF01653">
    <property type="entry name" value="DNA_ligase_aden"/>
    <property type="match status" value="1"/>
</dbReference>
<comment type="function">
    <text evidence="1 10">DNA ligase that catalyzes the formation of phosphodiester linkages between 5'-phosphoryl and 3'-hydroxyl groups in double-stranded DNA using NAD as a coenzyme and as the energy source for the reaction. It is essential for DNA replication and repair of damaged DNA.</text>
</comment>
<evidence type="ECO:0000256" key="4">
    <source>
        <dbReference type="ARBA" id="ARBA00022723"/>
    </source>
</evidence>
<feature type="domain" description="BRCT" evidence="12">
    <location>
        <begin position="608"/>
        <end position="679"/>
    </location>
</feature>
<keyword evidence="6 10" id="KW-0862">Zinc</keyword>
<dbReference type="STRING" id="1288484.GCA_000348665_02157"/>
<reference evidence="13 14" key="1">
    <citation type="submission" date="2018-07" db="EMBL/GenBank/DDBJ databases">
        <title>Complete Genome and Methylome Analysis of Deinococcus wulumuqiensis NEB 479.</title>
        <authorList>
            <person name="Fomenkov A."/>
            <person name="Luyten Y."/>
            <person name="Vincze T."/>
            <person name="Anton B.P."/>
            <person name="Clark T."/>
            <person name="Roberts R.J."/>
            <person name="Morgan R.D."/>
        </authorList>
    </citation>
    <scope>NUCLEOTIDE SEQUENCE [LARGE SCALE GENOMIC DNA]</scope>
    <source>
        <strain evidence="13 14">NEB 479</strain>
    </source>
</reference>
<proteinExistence type="inferred from homology"/>
<feature type="active site" description="N6-AMP-lysine intermediate" evidence="10">
    <location>
        <position position="138"/>
    </location>
</feature>
<feature type="binding site" evidence="10">
    <location>
        <begin position="52"/>
        <end position="56"/>
    </location>
    <ligand>
        <name>NAD(+)</name>
        <dbReference type="ChEBI" id="CHEBI:57540"/>
    </ligand>
</feature>
<feature type="binding site" evidence="10">
    <location>
        <position position="431"/>
    </location>
    <ligand>
        <name>Zn(2+)</name>
        <dbReference type="ChEBI" id="CHEBI:29105"/>
    </ligand>
</feature>
<feature type="binding site" evidence="10">
    <location>
        <position position="446"/>
    </location>
    <ligand>
        <name>Zn(2+)</name>
        <dbReference type="ChEBI" id="CHEBI:29105"/>
    </ligand>
</feature>
<keyword evidence="3 10" id="KW-0235">DNA replication</keyword>
<evidence type="ECO:0000313" key="13">
    <source>
        <dbReference type="EMBL" id="AXG97981.1"/>
    </source>
</evidence>
<keyword evidence="10" id="KW-0464">Manganese</keyword>
<dbReference type="InterPro" id="IPR013839">
    <property type="entry name" value="DNAligase_adenylation"/>
</dbReference>
<feature type="binding site" evidence="10">
    <location>
        <position position="194"/>
    </location>
    <ligand>
        <name>NAD(+)</name>
        <dbReference type="ChEBI" id="CHEBI:57540"/>
    </ligand>
</feature>
<keyword evidence="7 10" id="KW-0520">NAD</keyword>
<dbReference type="Gene3D" id="2.40.50.140">
    <property type="entry name" value="Nucleic acid-binding proteins"/>
    <property type="match status" value="1"/>
</dbReference>
<evidence type="ECO:0000256" key="8">
    <source>
        <dbReference type="ARBA" id="ARBA00023204"/>
    </source>
</evidence>
<dbReference type="FunFam" id="1.10.150.20:FF:000006">
    <property type="entry name" value="DNA ligase"/>
    <property type="match status" value="1"/>
</dbReference>
<dbReference type="Gene3D" id="6.20.10.30">
    <property type="match status" value="1"/>
</dbReference>
<dbReference type="InterPro" id="IPR004149">
    <property type="entry name" value="Znf_DNAligase_C4"/>
</dbReference>
<dbReference type="Gene3D" id="3.40.50.10190">
    <property type="entry name" value="BRCT domain"/>
    <property type="match status" value="1"/>
</dbReference>
<name>A0A345IE59_9DEIO</name>
<feature type="binding site" evidence="10">
    <location>
        <position position="334"/>
    </location>
    <ligand>
        <name>NAD(+)</name>
        <dbReference type="ChEBI" id="CHEBI:57540"/>
    </ligand>
</feature>
<dbReference type="Pfam" id="PF00533">
    <property type="entry name" value="BRCT"/>
    <property type="match status" value="1"/>
</dbReference>
<dbReference type="PROSITE" id="PS50172">
    <property type="entry name" value="BRCT"/>
    <property type="match status" value="1"/>
</dbReference>
<evidence type="ECO:0000256" key="2">
    <source>
        <dbReference type="ARBA" id="ARBA00022598"/>
    </source>
</evidence>
<dbReference type="SUPFAM" id="SSF52113">
    <property type="entry name" value="BRCT domain"/>
    <property type="match status" value="1"/>
</dbReference>
<dbReference type="Pfam" id="PF03119">
    <property type="entry name" value="DNA_ligase_ZBD"/>
    <property type="match status" value="1"/>
</dbReference>
<comment type="similarity">
    <text evidence="10">Belongs to the NAD-dependent DNA ligase family. LigA subfamily.</text>
</comment>
<dbReference type="CDD" id="cd00114">
    <property type="entry name" value="LIGANc"/>
    <property type="match status" value="1"/>
</dbReference>
<protein>
    <recommendedName>
        <fullName evidence="10">DNA ligase</fullName>
        <ecNumber evidence="10">6.5.1.2</ecNumber>
    </recommendedName>
    <alternativeName>
        <fullName evidence="10">Polydeoxyribonucleotide synthase [NAD(+)]</fullName>
    </alternativeName>
</protein>
<feature type="binding site" evidence="10">
    <location>
        <position position="451"/>
    </location>
    <ligand>
        <name>Zn(2+)</name>
        <dbReference type="ChEBI" id="CHEBI:29105"/>
    </ligand>
</feature>
<evidence type="ECO:0000256" key="9">
    <source>
        <dbReference type="ARBA" id="ARBA00034005"/>
    </source>
</evidence>
<organism evidence="13 14">
    <name type="scientific">Deinococcus wulumuqiensis</name>
    <dbReference type="NCBI Taxonomy" id="980427"/>
    <lineage>
        <taxon>Bacteria</taxon>
        <taxon>Thermotogati</taxon>
        <taxon>Deinococcota</taxon>
        <taxon>Deinococci</taxon>
        <taxon>Deinococcales</taxon>
        <taxon>Deinococcaceae</taxon>
        <taxon>Deinococcus</taxon>
    </lineage>
</organism>
<evidence type="ECO:0000256" key="6">
    <source>
        <dbReference type="ARBA" id="ARBA00022833"/>
    </source>
</evidence>
<keyword evidence="10" id="KW-0460">Magnesium</keyword>
<dbReference type="RefSeq" id="WP_114671074.1">
    <property type="nucleotide sequence ID" value="NZ_CP031158.1"/>
</dbReference>
<dbReference type="GO" id="GO:0046872">
    <property type="term" value="F:metal ion binding"/>
    <property type="evidence" value="ECO:0007669"/>
    <property type="project" value="UniProtKB-KW"/>
</dbReference>
<dbReference type="InterPro" id="IPR036420">
    <property type="entry name" value="BRCT_dom_sf"/>
</dbReference>
<evidence type="ECO:0000256" key="7">
    <source>
        <dbReference type="ARBA" id="ARBA00023027"/>
    </source>
</evidence>
<feature type="region of interest" description="Disordered" evidence="11">
    <location>
        <begin position="689"/>
        <end position="713"/>
    </location>
</feature>
<keyword evidence="2 10" id="KW-0436">Ligase</keyword>
<evidence type="ECO:0000256" key="3">
    <source>
        <dbReference type="ARBA" id="ARBA00022705"/>
    </source>
</evidence>
<keyword evidence="4 10" id="KW-0479">Metal-binding</keyword>
<dbReference type="FunFam" id="1.10.150.20:FF:000007">
    <property type="entry name" value="DNA ligase"/>
    <property type="match status" value="1"/>
</dbReference>
<comment type="cofactor">
    <cofactor evidence="10">
        <name>Mg(2+)</name>
        <dbReference type="ChEBI" id="CHEBI:18420"/>
    </cofactor>
    <cofactor evidence="10">
        <name>Mn(2+)</name>
        <dbReference type="ChEBI" id="CHEBI:29035"/>
    </cofactor>
</comment>
<dbReference type="HAMAP" id="MF_01588">
    <property type="entry name" value="DNA_ligase_A"/>
    <property type="match status" value="1"/>
</dbReference>
<dbReference type="SUPFAM" id="SSF47781">
    <property type="entry name" value="RuvA domain 2-like"/>
    <property type="match status" value="1"/>
</dbReference>
<dbReference type="SUPFAM" id="SSF56091">
    <property type="entry name" value="DNA ligase/mRNA capping enzyme, catalytic domain"/>
    <property type="match status" value="1"/>
</dbReference>
<dbReference type="InterPro" id="IPR041663">
    <property type="entry name" value="DisA/LigA_HHH"/>
</dbReference>
<feature type="binding site" evidence="10">
    <location>
        <begin position="101"/>
        <end position="102"/>
    </location>
    <ligand>
        <name>NAD(+)</name>
        <dbReference type="ChEBI" id="CHEBI:57540"/>
    </ligand>
</feature>
<feature type="binding site" evidence="10">
    <location>
        <position position="136"/>
    </location>
    <ligand>
        <name>NAD(+)</name>
        <dbReference type="ChEBI" id="CHEBI:57540"/>
    </ligand>
</feature>
<dbReference type="NCBIfam" id="NF005932">
    <property type="entry name" value="PRK07956.1"/>
    <property type="match status" value="1"/>
</dbReference>
<feature type="region of interest" description="Disordered" evidence="11">
    <location>
        <begin position="1"/>
        <end position="21"/>
    </location>
</feature>
<feature type="binding site" evidence="10">
    <location>
        <position position="428"/>
    </location>
    <ligand>
        <name>Zn(2+)</name>
        <dbReference type="ChEBI" id="CHEBI:29105"/>
    </ligand>
</feature>
<dbReference type="PANTHER" id="PTHR23389">
    <property type="entry name" value="CHROMOSOME TRANSMISSION FIDELITY FACTOR 18"/>
    <property type="match status" value="1"/>
</dbReference>
<evidence type="ECO:0000259" key="12">
    <source>
        <dbReference type="PROSITE" id="PS50172"/>
    </source>
</evidence>
<dbReference type="Proteomes" id="UP000253744">
    <property type="component" value="Chromosome"/>
</dbReference>
<dbReference type="CDD" id="cd17748">
    <property type="entry name" value="BRCT_DNA_ligase_like"/>
    <property type="match status" value="1"/>
</dbReference>
<dbReference type="InterPro" id="IPR013840">
    <property type="entry name" value="DNAligase_N"/>
</dbReference>
<accession>A0A345IE59</accession>
<dbReference type="Gene3D" id="1.10.287.610">
    <property type="entry name" value="Helix hairpin bin"/>
    <property type="match status" value="1"/>
</dbReference>
<gene>
    <name evidence="10" type="primary">ligA</name>
    <name evidence="13" type="ORF">DVJ83_01015</name>
</gene>
<dbReference type="EMBL" id="CP031158">
    <property type="protein sequence ID" value="AXG97981.1"/>
    <property type="molecule type" value="Genomic_DNA"/>
</dbReference>
<dbReference type="NCBIfam" id="TIGR00575">
    <property type="entry name" value="dnlj"/>
    <property type="match status" value="1"/>
</dbReference>
<dbReference type="GO" id="GO:0006260">
    <property type="term" value="P:DNA replication"/>
    <property type="evidence" value="ECO:0007669"/>
    <property type="project" value="UniProtKB-KW"/>
</dbReference>
<dbReference type="PANTHER" id="PTHR23389:SF9">
    <property type="entry name" value="DNA LIGASE"/>
    <property type="match status" value="1"/>
</dbReference>
<dbReference type="Pfam" id="PF03120">
    <property type="entry name" value="OB_DNA_ligase"/>
    <property type="match status" value="1"/>
</dbReference>
<dbReference type="GO" id="GO:0006281">
    <property type="term" value="P:DNA repair"/>
    <property type="evidence" value="ECO:0007669"/>
    <property type="project" value="UniProtKB-KW"/>
</dbReference>
<sequence>MTDPADLTDAVTDPDAVSGVSPDLRDRYLALRDEVARHNRAYYEQDAPTVPDDVYDRLARELRELESAHPELSAGNSPAQTVGGAPGSAFLPVTHPTQMTSLDNVFDDDELRDWQEKLARSLNLPPEHDDFTFTGELKIDGLSVNLYYLGGELQWAATRGNGRVGEMVTAQVLTIPGLPQNLDGLKGELEVRGEVYLSRADFAAFNAQAEELGTPLLKNPRNGAAGALRQKDPEVTRTRHLKAIFYALGKRDGVPAQSQWEVLEWLNSRGFPTSRHAERLHGLAAAADYHARMVAARADFEFDADGTVLKLDPLALQEESGFTSRAPRWAIAYKFPVEEVETVLESITVNVGRTGKLAPLAHLSPRLIEGSTVSKATLHNEDYIREMDLRPGDTVRVRKSGGVIPQIMGVVLDRRPADAAPFEFPTHCPVCGHVAVRAEGDANTYCPNPACPAQSFERLRYFVSRGAMDVRGIGEKLVTQLLEQELVRDAADLYSLSAEQLAGLERGGDKKAQNILGQLEASKTRPLWRLINALGMNHVGERNAQALARAFGTLDELLSATPEQIEAVPGMGGIIAQSVTAALADPAMRDMIARLRASGVSPEAEQVSRTDQLRGLNFVLTGALSRPRDLIKAELEAAGGRVTGSVTKKTSYLVAGEDAGSKLARASELGVPVLDEAGLAALLLERGQAGTGAEPSSVPTSSVPTSSESAAES</sequence>
<dbReference type="InterPro" id="IPR001357">
    <property type="entry name" value="BRCT_dom"/>
</dbReference>
<feature type="region of interest" description="Disordered" evidence="11">
    <location>
        <begin position="67"/>
        <end position="86"/>
    </location>
</feature>
<dbReference type="PIRSF" id="PIRSF001604">
    <property type="entry name" value="LigA"/>
    <property type="match status" value="1"/>
</dbReference>
<dbReference type="GO" id="GO:0005829">
    <property type="term" value="C:cytosol"/>
    <property type="evidence" value="ECO:0007669"/>
    <property type="project" value="TreeGrafter"/>
</dbReference>
<evidence type="ECO:0000256" key="10">
    <source>
        <dbReference type="HAMAP-Rule" id="MF_01588"/>
    </source>
</evidence>
<dbReference type="EC" id="6.5.1.2" evidence="10"/>
<keyword evidence="5 10" id="KW-0227">DNA damage</keyword>
<feature type="binding site" evidence="10">
    <location>
        <position position="310"/>
    </location>
    <ligand>
        <name>NAD(+)</name>
        <dbReference type="ChEBI" id="CHEBI:57540"/>
    </ligand>
</feature>
<comment type="catalytic activity">
    <reaction evidence="9 10">
        <text>NAD(+) + (deoxyribonucleotide)n-3'-hydroxyl + 5'-phospho-(deoxyribonucleotide)m = (deoxyribonucleotide)n+m + AMP + beta-nicotinamide D-nucleotide.</text>
        <dbReference type="EC" id="6.5.1.2"/>
    </reaction>
</comment>
<evidence type="ECO:0000313" key="14">
    <source>
        <dbReference type="Proteomes" id="UP000253744"/>
    </source>
</evidence>
<dbReference type="InterPro" id="IPR010994">
    <property type="entry name" value="RuvA_2-like"/>
</dbReference>
<dbReference type="InterPro" id="IPR001679">
    <property type="entry name" value="DNA_ligase"/>
</dbReference>
<dbReference type="SMART" id="SM00532">
    <property type="entry name" value="LIGANc"/>
    <property type="match status" value="1"/>
</dbReference>
<evidence type="ECO:0000256" key="5">
    <source>
        <dbReference type="ARBA" id="ARBA00022763"/>
    </source>
</evidence>
<dbReference type="Pfam" id="PF14520">
    <property type="entry name" value="HHH_5"/>
    <property type="match status" value="1"/>
</dbReference>
<dbReference type="KEGG" id="dwu:DVJ83_01015"/>
<feature type="binding site" evidence="10">
    <location>
        <position position="159"/>
    </location>
    <ligand>
        <name>NAD(+)</name>
        <dbReference type="ChEBI" id="CHEBI:57540"/>
    </ligand>
</feature>
<dbReference type="InterPro" id="IPR012340">
    <property type="entry name" value="NA-bd_OB-fold"/>
</dbReference>
<evidence type="ECO:0000256" key="11">
    <source>
        <dbReference type="SAM" id="MobiDB-lite"/>
    </source>
</evidence>
<dbReference type="GO" id="GO:0003911">
    <property type="term" value="F:DNA ligase (NAD+) activity"/>
    <property type="evidence" value="ECO:0007669"/>
    <property type="project" value="UniProtKB-UniRule"/>
</dbReference>
<dbReference type="Gene3D" id="1.10.150.20">
    <property type="entry name" value="5' to 3' exonuclease, C-terminal subdomain"/>
    <property type="match status" value="2"/>
</dbReference>
<dbReference type="AlphaFoldDB" id="A0A345IE59"/>
<dbReference type="InterPro" id="IPR004150">
    <property type="entry name" value="NAD_DNA_ligase_OB"/>
</dbReference>
<evidence type="ECO:0000256" key="1">
    <source>
        <dbReference type="ARBA" id="ARBA00004067"/>
    </source>
</evidence>
<dbReference type="Pfam" id="PF12826">
    <property type="entry name" value="HHH_2"/>
    <property type="match status" value="1"/>
</dbReference>
<dbReference type="SMART" id="SM00292">
    <property type="entry name" value="BRCT"/>
    <property type="match status" value="1"/>
</dbReference>
<dbReference type="SUPFAM" id="SSF50249">
    <property type="entry name" value="Nucleic acid-binding proteins"/>
    <property type="match status" value="1"/>
</dbReference>